<name>A0A177TJ67_9BASI</name>
<evidence type="ECO:0000313" key="4">
    <source>
        <dbReference type="Proteomes" id="UP000077521"/>
    </source>
</evidence>
<evidence type="ECO:0000256" key="2">
    <source>
        <dbReference type="SAM" id="SignalP"/>
    </source>
</evidence>
<dbReference type="Proteomes" id="UP000077521">
    <property type="component" value="Unassembled WGS sequence"/>
</dbReference>
<gene>
    <name evidence="3" type="ORF">A4X13_0g891</name>
</gene>
<feature type="region of interest" description="Disordered" evidence="1">
    <location>
        <begin position="576"/>
        <end position="652"/>
    </location>
</feature>
<accession>A0A177TJ67</accession>
<feature type="compositionally biased region" description="Low complexity" evidence="1">
    <location>
        <begin position="627"/>
        <end position="652"/>
    </location>
</feature>
<organism evidence="3 4">
    <name type="scientific">Tilletia indica</name>
    <dbReference type="NCBI Taxonomy" id="43049"/>
    <lineage>
        <taxon>Eukaryota</taxon>
        <taxon>Fungi</taxon>
        <taxon>Dikarya</taxon>
        <taxon>Basidiomycota</taxon>
        <taxon>Ustilaginomycotina</taxon>
        <taxon>Exobasidiomycetes</taxon>
        <taxon>Tilletiales</taxon>
        <taxon>Tilletiaceae</taxon>
        <taxon>Tilletia</taxon>
    </lineage>
</organism>
<keyword evidence="4" id="KW-1185">Reference proteome</keyword>
<comment type="caution">
    <text evidence="3">The sequence shown here is derived from an EMBL/GenBank/DDBJ whole genome shotgun (WGS) entry which is preliminary data.</text>
</comment>
<feature type="signal peptide" evidence="2">
    <location>
        <begin position="1"/>
        <end position="28"/>
    </location>
</feature>
<dbReference type="AlphaFoldDB" id="A0A177TJ67"/>
<keyword evidence="2" id="KW-0732">Signal</keyword>
<proteinExistence type="predicted"/>
<dbReference type="EMBL" id="LWDF02000031">
    <property type="protein sequence ID" value="KAE8259609.1"/>
    <property type="molecule type" value="Genomic_DNA"/>
</dbReference>
<sequence>MLAFFKVKSPMLGLLAILTLQLLSIVSGSTLDFFDENEVEAPGLFGRAVGGKYVGSACTTNIDCYSENCAPTNGTTKLTCQRQPIGGPCFKNSNCLTRNCANTCHWLSLTFGVCETSRDCRTGTTCVNGICKKNNTEFCQSDRACVSGRCFKGVCRNPPSGLPEDPCEDNSECAFGTCKLDPFPGIDFAGGGLQNDDWSRYCERYPLGHSCTTSNQCADGSCKNGLCAKSQVGDDCLKPSQCPGESLCGPDKKCYIPSDRTVYSNDFCKTDEQCTSNRCSTTKVLKYQNGLNFDQTSTKTYPVCGLLDNGASGCRTFRDCLTGLCQDGTCKLGKDGDRCIANYMCETGKLCGYDGVCYTPDGPQEKDAVCNDNKDCRLGNCVFYSRYRKVRPSLDVPTDGVVSLDGNCDGLPLDAACSSTDDCAESACLGGVCKKVPNGGRCTTGEQCDSAVCVDAPGGTYKTCSALFTTDAFCTENDQCFSGNCLFVCSRETNGECNYYDPTYKCEAVPPTRTCRIQADCGFGKICTEDKICKWLDYNGFCSADIECLSGFCGLSYDCLPADLATSSGMSMTTASASTSTTSTTSTTTSVISSTSSTTSTSASATPTISETAAPFTSSTASVEKPTSANKTATTTTTSTTTAKSTTSSVAV</sequence>
<evidence type="ECO:0000256" key="1">
    <source>
        <dbReference type="SAM" id="MobiDB-lite"/>
    </source>
</evidence>
<protein>
    <submittedName>
        <fullName evidence="3">Uncharacterized protein</fullName>
    </submittedName>
</protein>
<evidence type="ECO:0000313" key="3">
    <source>
        <dbReference type="EMBL" id="KAE8259609.1"/>
    </source>
</evidence>
<reference evidence="3" key="2">
    <citation type="journal article" date="2019" name="IMA Fungus">
        <title>Genome sequencing and comparison of five Tilletia species to identify candidate genes for the detection of regulated species infecting wheat.</title>
        <authorList>
            <person name="Nguyen H.D.T."/>
            <person name="Sultana T."/>
            <person name="Kesanakurti P."/>
            <person name="Hambleton S."/>
        </authorList>
    </citation>
    <scope>NUCLEOTIDE SEQUENCE</scope>
    <source>
        <strain evidence="3">DAOMC 236416</strain>
    </source>
</reference>
<feature type="compositionally biased region" description="Low complexity" evidence="1">
    <location>
        <begin position="576"/>
        <end position="614"/>
    </location>
</feature>
<reference evidence="3" key="1">
    <citation type="submission" date="2016-04" db="EMBL/GenBank/DDBJ databases">
        <authorList>
            <person name="Nguyen H.D."/>
            <person name="Samba Siva P."/>
            <person name="Cullis J."/>
            <person name="Levesque C.A."/>
            <person name="Hambleton S."/>
        </authorList>
    </citation>
    <scope>NUCLEOTIDE SEQUENCE</scope>
    <source>
        <strain evidence="3">DAOMC 236416</strain>
    </source>
</reference>
<feature type="chain" id="PRO_5044292192" evidence="2">
    <location>
        <begin position="29"/>
        <end position="652"/>
    </location>
</feature>